<dbReference type="Pfam" id="PF04073">
    <property type="entry name" value="tRNA_edit"/>
    <property type="match status" value="1"/>
</dbReference>
<dbReference type="EMBL" id="BAAAPZ010000006">
    <property type="protein sequence ID" value="GAA2097249.1"/>
    <property type="molecule type" value="Genomic_DNA"/>
</dbReference>
<sequence length="150" mass="15742">MLSLAGVEFSVHEFDHDPAARRYGSEACEKLGVEPSRVLKTLHILVDSTPVNALVPVSGQLDLKALASAAGGKKAVLAGIAEAERRTGYVTGGISPMGQRASLPLFIDESAVAHSTVLVSAGRRGLELELRPTDLVMITNATVARIANLD</sequence>
<proteinExistence type="inferred from homology"/>
<gene>
    <name evidence="6" type="primary">ybaK</name>
    <name evidence="6" type="ORF">GCM10009823_17840</name>
</gene>
<dbReference type="InterPro" id="IPR036754">
    <property type="entry name" value="YbaK/aa-tRNA-synt-asso_dom_sf"/>
</dbReference>
<feature type="domain" description="YbaK/aminoacyl-tRNA synthetase-associated" evidence="5">
    <location>
        <begin position="25"/>
        <end position="136"/>
    </location>
</feature>
<evidence type="ECO:0000313" key="7">
    <source>
        <dbReference type="Proteomes" id="UP001500984"/>
    </source>
</evidence>
<dbReference type="PANTHER" id="PTHR30411">
    <property type="entry name" value="CYTOPLASMIC PROTEIN"/>
    <property type="match status" value="1"/>
</dbReference>
<comment type="similarity">
    <text evidence="1 4">Belongs to the prolyl-tRNA editing family. YbaK/EbsC subfamily.</text>
</comment>
<evidence type="ECO:0000313" key="6">
    <source>
        <dbReference type="EMBL" id="GAA2097249.1"/>
    </source>
</evidence>
<dbReference type="Gene3D" id="3.90.960.10">
    <property type="entry name" value="YbaK/aminoacyl-tRNA synthetase-associated domain"/>
    <property type="match status" value="1"/>
</dbReference>
<dbReference type="PANTHER" id="PTHR30411:SF0">
    <property type="entry name" value="CYS-TRNA(PRO)_CYS-TRNA(CYS) DEACYLASE YBAK"/>
    <property type="match status" value="1"/>
</dbReference>
<dbReference type="InterPro" id="IPR004369">
    <property type="entry name" value="Prolyl-tRNA_editing_YbaK/EbsC"/>
</dbReference>
<organism evidence="6 7">
    <name type="scientific">Brevibacterium salitolerans</name>
    <dbReference type="NCBI Taxonomy" id="1403566"/>
    <lineage>
        <taxon>Bacteria</taxon>
        <taxon>Bacillati</taxon>
        <taxon>Actinomycetota</taxon>
        <taxon>Actinomycetes</taxon>
        <taxon>Micrococcales</taxon>
        <taxon>Brevibacteriaceae</taxon>
        <taxon>Brevibacterium</taxon>
    </lineage>
</organism>
<evidence type="ECO:0000256" key="2">
    <source>
        <dbReference type="ARBA" id="ARBA00022917"/>
    </source>
</evidence>
<reference evidence="7" key="1">
    <citation type="journal article" date="2019" name="Int. J. Syst. Evol. Microbiol.">
        <title>The Global Catalogue of Microorganisms (GCM) 10K type strain sequencing project: providing services to taxonomists for standard genome sequencing and annotation.</title>
        <authorList>
            <consortium name="The Broad Institute Genomics Platform"/>
            <consortium name="The Broad Institute Genome Sequencing Center for Infectious Disease"/>
            <person name="Wu L."/>
            <person name="Ma J."/>
        </authorList>
    </citation>
    <scope>NUCLEOTIDE SEQUENCE [LARGE SCALE GENOMIC DNA]</scope>
    <source>
        <strain evidence="7">JCM 15900</strain>
    </source>
</reference>
<dbReference type="PIRSF" id="PIRSF006181">
    <property type="entry name" value="EbsC_YbaK"/>
    <property type="match status" value="1"/>
</dbReference>
<evidence type="ECO:0000259" key="5">
    <source>
        <dbReference type="Pfam" id="PF04073"/>
    </source>
</evidence>
<keyword evidence="7" id="KW-1185">Reference proteome</keyword>
<accession>A0ABP5IAU9</accession>
<dbReference type="Proteomes" id="UP001500984">
    <property type="component" value="Unassembled WGS sequence"/>
</dbReference>
<protein>
    <recommendedName>
        <fullName evidence="4">Cys-tRNA(Pro)/Cys-tRNA(Cys) deacylase</fullName>
        <ecNumber evidence="4">4.2.-.-</ecNumber>
    </recommendedName>
</protein>
<dbReference type="InterPro" id="IPR007214">
    <property type="entry name" value="YbaK/aa-tRNA-synth-assoc-dom"/>
</dbReference>
<evidence type="ECO:0000256" key="3">
    <source>
        <dbReference type="ARBA" id="ARBA00023239"/>
    </source>
</evidence>
<keyword evidence="3 4" id="KW-0456">Lyase</keyword>
<dbReference type="CDD" id="cd00002">
    <property type="entry name" value="YbaK_deacylase"/>
    <property type="match status" value="1"/>
</dbReference>
<comment type="caution">
    <text evidence="6">The sequence shown here is derived from an EMBL/GenBank/DDBJ whole genome shotgun (WGS) entry which is preliminary data.</text>
</comment>
<dbReference type="SUPFAM" id="SSF55826">
    <property type="entry name" value="YbaK/ProRS associated domain"/>
    <property type="match status" value="1"/>
</dbReference>
<evidence type="ECO:0000256" key="1">
    <source>
        <dbReference type="ARBA" id="ARBA00009798"/>
    </source>
</evidence>
<keyword evidence="2 4" id="KW-0648">Protein biosynthesis</keyword>
<evidence type="ECO:0000256" key="4">
    <source>
        <dbReference type="PIRNR" id="PIRNR006181"/>
    </source>
</evidence>
<dbReference type="EC" id="4.2.-.-" evidence="4"/>
<name>A0ABP5IAU9_9MICO</name>
<dbReference type="NCBIfam" id="TIGR00011">
    <property type="entry name" value="YbaK_EbsC"/>
    <property type="match status" value="1"/>
</dbReference>